<accession>A0ABS5HMW3</accession>
<dbReference type="PANTHER" id="PTHR43313:SF1">
    <property type="entry name" value="3BETA-HYDROXYSTEROID DEHYDROGENASE DHS-16"/>
    <property type="match status" value="1"/>
</dbReference>
<gene>
    <name evidence="3" type="ORF">IT775_01965</name>
</gene>
<reference evidence="3 4" key="1">
    <citation type="journal article" date="2021" name="Arch. Microbiol.">
        <title>Thalassobius aquimarinus sp. nov., isolated from the Sea of Japan seashore.</title>
        <authorList>
            <person name="Kurilenko V.V."/>
            <person name="Romanenko L.A."/>
            <person name="Chernysheva N.Y."/>
            <person name="Velansky P.V."/>
            <person name="Tekutyeva L.A."/>
            <person name="Isaeva M.P."/>
            <person name="Mikhailov V.V."/>
        </authorList>
    </citation>
    <scope>NUCLEOTIDE SEQUENCE [LARGE SCALE GENOMIC DNA]</scope>
    <source>
        <strain evidence="3 4">KMM 8518</strain>
    </source>
</reference>
<dbReference type="InterPro" id="IPR036291">
    <property type="entry name" value="NAD(P)-bd_dom_sf"/>
</dbReference>
<dbReference type="Gene3D" id="1.25.40.20">
    <property type="entry name" value="Ankyrin repeat-containing domain"/>
    <property type="match status" value="2"/>
</dbReference>
<dbReference type="RefSeq" id="WP_212699382.1">
    <property type="nucleotide sequence ID" value="NZ_JADMKU010000001.1"/>
</dbReference>
<dbReference type="SMART" id="SM00248">
    <property type="entry name" value="ANK"/>
    <property type="match status" value="3"/>
</dbReference>
<evidence type="ECO:0000256" key="1">
    <source>
        <dbReference type="PROSITE-ProRule" id="PRU00023"/>
    </source>
</evidence>
<name>A0ABS5HMW3_9RHOB</name>
<dbReference type="PRINTS" id="PR00081">
    <property type="entry name" value="GDHRDH"/>
</dbReference>
<feature type="repeat" description="ANK" evidence="1">
    <location>
        <begin position="388"/>
        <end position="420"/>
    </location>
</feature>
<proteinExistence type="inferred from homology"/>
<dbReference type="Pfam" id="PF00106">
    <property type="entry name" value="adh_short"/>
    <property type="match status" value="1"/>
</dbReference>
<dbReference type="Proteomes" id="UP001195941">
    <property type="component" value="Unassembled WGS sequence"/>
</dbReference>
<sequence length="473" mass="50783">MLIFLAVSISLLALYPDRASAQSDKDRKAVLITGATSGIGLRMAQVLSRNGFFVYAGARKPEDMQRLNRMPNVKSVRLDVTIQSDIEAAVALVETEGRGLYGLINNAGVAHIGPLIETPESDLDFLFDVNLLGPFRVTKAFADLIIESEGRIMNVTSIAGVISSPFSGVYSMSKHGLEAYTDSLAAEMARFNVRVAAVEPGNYKSKIVASMVKRMQAAGYSGEGSRYGSMLDLITGPLDRSQYKDPDDVALAVLDFLTADNPKPRYLVVPEQAEAEMTIRRALQQVVQLNQGHAFSYSRDELVAMMDEVLQAEKEALISPPVTGISLHEAAFNGDIPALQAALAQGADPDALDPSGATALIVATTFDKPRAVEALLAAGAEVNKPNRDGSTPLHMAALLCREEILTSLLANGADRSLRTVSGATALEIVTVPFEEIKPLYDFLGSVLGPYGLVLDHARIQAQRPVIAELLSEQ</sequence>
<evidence type="ECO:0000256" key="2">
    <source>
        <dbReference type="RuleBase" id="RU000363"/>
    </source>
</evidence>
<dbReference type="PROSITE" id="PS50088">
    <property type="entry name" value="ANK_REPEAT"/>
    <property type="match status" value="2"/>
</dbReference>
<dbReference type="InterPro" id="IPR036770">
    <property type="entry name" value="Ankyrin_rpt-contain_sf"/>
</dbReference>
<dbReference type="Pfam" id="PF12796">
    <property type="entry name" value="Ank_2"/>
    <property type="match status" value="1"/>
</dbReference>
<dbReference type="SUPFAM" id="SSF51735">
    <property type="entry name" value="NAD(P)-binding Rossmann-fold domains"/>
    <property type="match status" value="1"/>
</dbReference>
<dbReference type="SUPFAM" id="SSF48403">
    <property type="entry name" value="Ankyrin repeat"/>
    <property type="match status" value="1"/>
</dbReference>
<dbReference type="PROSITE" id="PS50297">
    <property type="entry name" value="ANK_REP_REGION"/>
    <property type="match status" value="1"/>
</dbReference>
<feature type="repeat" description="ANK" evidence="1">
    <location>
        <begin position="355"/>
        <end position="387"/>
    </location>
</feature>
<dbReference type="InterPro" id="IPR002347">
    <property type="entry name" value="SDR_fam"/>
</dbReference>
<keyword evidence="1" id="KW-0040">ANK repeat</keyword>
<dbReference type="PANTHER" id="PTHR43313">
    <property type="entry name" value="SHORT-CHAIN DEHYDROGENASE/REDUCTASE FAMILY 9C"/>
    <property type="match status" value="1"/>
</dbReference>
<dbReference type="PRINTS" id="PR00080">
    <property type="entry name" value="SDRFAMILY"/>
</dbReference>
<evidence type="ECO:0000313" key="4">
    <source>
        <dbReference type="Proteomes" id="UP001195941"/>
    </source>
</evidence>
<comment type="caution">
    <text evidence="3">The sequence shown here is derived from an EMBL/GenBank/DDBJ whole genome shotgun (WGS) entry which is preliminary data.</text>
</comment>
<keyword evidence="4" id="KW-1185">Reference proteome</keyword>
<dbReference type="PROSITE" id="PS00061">
    <property type="entry name" value="ADH_SHORT"/>
    <property type="match status" value="1"/>
</dbReference>
<dbReference type="CDD" id="cd05374">
    <property type="entry name" value="17beta-HSD-like_SDR_c"/>
    <property type="match status" value="1"/>
</dbReference>
<dbReference type="Gene3D" id="3.40.50.720">
    <property type="entry name" value="NAD(P)-binding Rossmann-like Domain"/>
    <property type="match status" value="1"/>
</dbReference>
<evidence type="ECO:0000313" key="3">
    <source>
        <dbReference type="EMBL" id="MBR9649888.1"/>
    </source>
</evidence>
<dbReference type="InterPro" id="IPR020904">
    <property type="entry name" value="Sc_DH/Rdtase_CS"/>
</dbReference>
<organism evidence="3 4">
    <name type="scientific">Thalassovita aquimarina</name>
    <dbReference type="NCBI Taxonomy" id="2785917"/>
    <lineage>
        <taxon>Bacteria</taxon>
        <taxon>Pseudomonadati</taxon>
        <taxon>Pseudomonadota</taxon>
        <taxon>Alphaproteobacteria</taxon>
        <taxon>Rhodobacterales</taxon>
        <taxon>Roseobacteraceae</taxon>
        <taxon>Thalassovita</taxon>
    </lineage>
</organism>
<dbReference type="EMBL" id="JADMKU010000001">
    <property type="protein sequence ID" value="MBR9649888.1"/>
    <property type="molecule type" value="Genomic_DNA"/>
</dbReference>
<comment type="similarity">
    <text evidence="2">Belongs to the short-chain dehydrogenases/reductases (SDR) family.</text>
</comment>
<dbReference type="InterPro" id="IPR002110">
    <property type="entry name" value="Ankyrin_rpt"/>
</dbReference>
<protein>
    <submittedName>
        <fullName evidence="3">SDR family NAD(P)-dependent oxidoreductase</fullName>
    </submittedName>
</protein>